<dbReference type="Proteomes" id="UP001140453">
    <property type="component" value="Unassembled WGS sequence"/>
</dbReference>
<evidence type="ECO:0000259" key="6">
    <source>
        <dbReference type="Pfam" id="PF14008"/>
    </source>
</evidence>
<feature type="domain" description="Purple acid phosphatase C-terminal" evidence="6">
    <location>
        <begin position="549"/>
        <end position="611"/>
    </location>
</feature>
<proteinExistence type="inferred from homology"/>
<evidence type="ECO:0000256" key="3">
    <source>
        <dbReference type="ARBA" id="ARBA00023180"/>
    </source>
</evidence>
<dbReference type="Gene3D" id="2.60.40.380">
    <property type="entry name" value="Purple acid phosphatase-like, N-terminal"/>
    <property type="match status" value="1"/>
</dbReference>
<dbReference type="GO" id="GO:0046872">
    <property type="term" value="F:metal ion binding"/>
    <property type="evidence" value="ECO:0007669"/>
    <property type="project" value="InterPro"/>
</dbReference>
<keyword evidence="3" id="KW-0325">Glycoprotein</keyword>
<evidence type="ECO:0000259" key="7">
    <source>
        <dbReference type="Pfam" id="PF16656"/>
    </source>
</evidence>
<evidence type="ECO:0000256" key="1">
    <source>
        <dbReference type="ARBA" id="ARBA00022729"/>
    </source>
</evidence>
<comment type="similarity">
    <text evidence="4">Belongs to the metallophosphoesterase superfamily. Purple acid phosphatase family.</text>
</comment>
<dbReference type="EC" id="3.1.3.2" evidence="4"/>
<dbReference type="InterPro" id="IPR008963">
    <property type="entry name" value="Purple_acid_Pase-like_N"/>
</dbReference>
<dbReference type="EMBL" id="JAPEVB010000005">
    <property type="protein sequence ID" value="KAJ4388038.1"/>
    <property type="molecule type" value="Genomic_DNA"/>
</dbReference>
<dbReference type="InterPro" id="IPR029052">
    <property type="entry name" value="Metallo-depent_PP-like"/>
</dbReference>
<evidence type="ECO:0000256" key="2">
    <source>
        <dbReference type="ARBA" id="ARBA00022801"/>
    </source>
</evidence>
<reference evidence="8" key="1">
    <citation type="submission" date="2022-10" db="EMBL/GenBank/DDBJ databases">
        <title>Tapping the CABI collections for fungal endophytes: first genome assemblies for Collariella, Neodidymelliopsis, Ascochyta clinopodiicola, Didymella pomorum, Didymosphaeria variabile, Neocosmospora piperis and Neocucurbitaria cava.</title>
        <authorList>
            <person name="Hill R."/>
        </authorList>
    </citation>
    <scope>NUCLEOTIDE SEQUENCE</scope>
    <source>
        <strain evidence="8">IMI 355082</strain>
    </source>
</reference>
<comment type="caution">
    <text evidence="8">The sequence shown here is derived from an EMBL/GenBank/DDBJ whole genome shotgun (WGS) entry which is preliminary data.</text>
</comment>
<evidence type="ECO:0000313" key="9">
    <source>
        <dbReference type="Proteomes" id="UP001140453"/>
    </source>
</evidence>
<name>A0A9W9CUZ3_9PEZI</name>
<dbReference type="Pfam" id="PF00149">
    <property type="entry name" value="Metallophos"/>
    <property type="match status" value="1"/>
</dbReference>
<comment type="catalytic activity">
    <reaction evidence="4">
        <text>a phosphate monoester + H2O = an alcohol + phosphate</text>
        <dbReference type="Rhea" id="RHEA:15017"/>
        <dbReference type="ChEBI" id="CHEBI:15377"/>
        <dbReference type="ChEBI" id="CHEBI:30879"/>
        <dbReference type="ChEBI" id="CHEBI:43474"/>
        <dbReference type="ChEBI" id="CHEBI:67140"/>
        <dbReference type="EC" id="3.1.3.2"/>
    </reaction>
</comment>
<gene>
    <name evidence="8" type="ORF">N0V93_008643</name>
</gene>
<dbReference type="SUPFAM" id="SSF49363">
    <property type="entry name" value="Purple acid phosphatase, N-terminal domain"/>
    <property type="match status" value="1"/>
</dbReference>
<evidence type="ECO:0000313" key="8">
    <source>
        <dbReference type="EMBL" id="KAJ4388038.1"/>
    </source>
</evidence>
<dbReference type="AlphaFoldDB" id="A0A9W9CUZ3"/>
<dbReference type="OrthoDB" id="45007at2759"/>
<feature type="domain" description="Calcineurin-like phosphoesterase" evidence="5">
    <location>
        <begin position="286"/>
        <end position="518"/>
    </location>
</feature>
<dbReference type="PANTHER" id="PTHR22953:SF153">
    <property type="entry name" value="PURPLE ACID PHOSPHATASE"/>
    <property type="match status" value="1"/>
</dbReference>
<dbReference type="Pfam" id="PF16656">
    <property type="entry name" value="Pur_ac_phosph_N"/>
    <property type="match status" value="1"/>
</dbReference>
<dbReference type="InterPro" id="IPR039331">
    <property type="entry name" value="PAPs-like"/>
</dbReference>
<dbReference type="Pfam" id="PF14008">
    <property type="entry name" value="Metallophos_C"/>
    <property type="match status" value="1"/>
</dbReference>
<dbReference type="InterPro" id="IPR004843">
    <property type="entry name" value="Calcineurin-like_PHP"/>
</dbReference>
<sequence length="618" mass="67661">MKQSVASALLGAFHLHAVSAAPTDVISGKTPRDVDTTYPYTGPEFPVGDFVDPSINGVPGKGFPRLTEPPAVVPGSKNATNNINVISLSYIPNGINVHFQTPFGLNEDPTIFWGENEKNLTCLATGTTVTYDRTPPCSLLSATQCSQYFHNVQIEDLASAKTYYYQIAASNGTTQSDVLSFKTAAEAGNTKAFSIAVINDMGYTNAGGTFAAMLREINNGSVSFVWHGGDISYADDWYSGILDCESDWDVCYNGTSSSLPPGDYPESYNTPLPAGEHPNQGGPLGGDISVVYEANWDLWQQWFNNITLKVPYMVLPGNHEASCAEFDGPGNPLTAYLNNDEANSTAPASNLTYYSCPPSQRNFTAFQNRFRAPGPESGGVGNMWYSYDYGLAHFISLDGETDYADSPEWPFLRDIAEGDDTNETHPTIDETYITDSGPFGAIEDDKIDDNTAYEQYQWLVNDLKNVDRTKTPWVIAMSHRPMYSTETASYQTYLRAAFEAVMLEYEVDMYLSGHVHWYERLLPLGANGTIDTASVVDNNTYYTNPGKSITHIINGAAGMIESHSTLDGDAVAAYTTFLDDEHYGFGRLTVESEKTLSWTWVKGDDGSVGDTLTLKKRA</sequence>
<dbReference type="SUPFAM" id="SSF56300">
    <property type="entry name" value="Metallo-dependent phosphatases"/>
    <property type="match status" value="1"/>
</dbReference>
<dbReference type="InterPro" id="IPR014390">
    <property type="entry name" value="Acid_Pase_Asper"/>
</dbReference>
<keyword evidence="2 4" id="KW-0378">Hydrolase</keyword>
<feature type="domain" description="Purple acid phosphatase N-terminal" evidence="7">
    <location>
        <begin position="91"/>
        <end position="183"/>
    </location>
</feature>
<dbReference type="CDD" id="cd00839">
    <property type="entry name" value="MPP_PAPs"/>
    <property type="match status" value="1"/>
</dbReference>
<organism evidence="8 9">
    <name type="scientific">Gnomoniopsis smithogilvyi</name>
    <dbReference type="NCBI Taxonomy" id="1191159"/>
    <lineage>
        <taxon>Eukaryota</taxon>
        <taxon>Fungi</taxon>
        <taxon>Dikarya</taxon>
        <taxon>Ascomycota</taxon>
        <taxon>Pezizomycotina</taxon>
        <taxon>Sordariomycetes</taxon>
        <taxon>Sordariomycetidae</taxon>
        <taxon>Diaporthales</taxon>
        <taxon>Gnomoniaceae</taxon>
        <taxon>Gnomoniopsis</taxon>
    </lineage>
</organism>
<evidence type="ECO:0000256" key="4">
    <source>
        <dbReference type="RuleBase" id="RU361203"/>
    </source>
</evidence>
<protein>
    <recommendedName>
        <fullName evidence="4">Purple acid phosphatase</fullName>
        <ecNumber evidence="4">3.1.3.2</ecNumber>
    </recommendedName>
</protein>
<keyword evidence="1 4" id="KW-0732">Signal</keyword>
<dbReference type="GO" id="GO:0003993">
    <property type="term" value="F:acid phosphatase activity"/>
    <property type="evidence" value="ECO:0007669"/>
    <property type="project" value="UniProtKB-EC"/>
</dbReference>
<feature type="chain" id="PRO_5041019425" description="Purple acid phosphatase" evidence="4">
    <location>
        <begin position="21"/>
        <end position="618"/>
    </location>
</feature>
<dbReference type="PANTHER" id="PTHR22953">
    <property type="entry name" value="ACID PHOSPHATASE RELATED"/>
    <property type="match status" value="1"/>
</dbReference>
<dbReference type="Gene3D" id="3.60.21.10">
    <property type="match status" value="1"/>
</dbReference>
<evidence type="ECO:0000259" key="5">
    <source>
        <dbReference type="Pfam" id="PF00149"/>
    </source>
</evidence>
<keyword evidence="9" id="KW-1185">Reference proteome</keyword>
<dbReference type="InterPro" id="IPR015914">
    <property type="entry name" value="PAPs_N"/>
</dbReference>
<dbReference type="InterPro" id="IPR025733">
    <property type="entry name" value="PAPs_C"/>
</dbReference>
<dbReference type="PIRSF" id="PIRSF000900">
    <property type="entry name" value="Acid_Ptase_Asper"/>
    <property type="match status" value="1"/>
</dbReference>
<feature type="signal peptide" evidence="4">
    <location>
        <begin position="1"/>
        <end position="20"/>
    </location>
</feature>
<dbReference type="InterPro" id="IPR041792">
    <property type="entry name" value="MPP_PAP"/>
</dbReference>
<accession>A0A9W9CUZ3</accession>